<evidence type="ECO:0000313" key="2">
    <source>
        <dbReference type="Proteomes" id="UP000032141"/>
    </source>
</evidence>
<reference evidence="1" key="2">
    <citation type="submission" date="2015-03" db="UniProtKB">
        <authorList>
            <consortium name="EnsemblPlants"/>
        </authorList>
    </citation>
    <scope>IDENTIFICATION</scope>
</reference>
<protein>
    <submittedName>
        <fullName evidence="1">Uncharacterized protein</fullName>
    </submittedName>
</protein>
<dbReference type="EnsemblPlants" id="Bo3g017960.1">
    <property type="protein sequence ID" value="Bo3g017960.1"/>
    <property type="gene ID" value="Bo3g017960"/>
</dbReference>
<proteinExistence type="predicted"/>
<dbReference type="Proteomes" id="UP000032141">
    <property type="component" value="Chromosome C3"/>
</dbReference>
<accession>A0A0D3B2L6</accession>
<dbReference type="AlphaFoldDB" id="A0A0D3B2L6"/>
<name>A0A0D3B2L6_BRAOL</name>
<keyword evidence="2" id="KW-1185">Reference proteome</keyword>
<dbReference type="HOGENOM" id="CLU_2907191_0_0_1"/>
<reference evidence="1 2" key="1">
    <citation type="journal article" date="2014" name="Genome Biol.">
        <title>Transcriptome and methylome profiling reveals relics of genome dominance in the mesopolyploid Brassica oleracea.</title>
        <authorList>
            <person name="Parkin I.A."/>
            <person name="Koh C."/>
            <person name="Tang H."/>
            <person name="Robinson S.J."/>
            <person name="Kagale S."/>
            <person name="Clarke W.E."/>
            <person name="Town C.D."/>
            <person name="Nixon J."/>
            <person name="Krishnakumar V."/>
            <person name="Bidwell S.L."/>
            <person name="Denoeud F."/>
            <person name="Belcram H."/>
            <person name="Links M.G."/>
            <person name="Just J."/>
            <person name="Clarke C."/>
            <person name="Bender T."/>
            <person name="Huebert T."/>
            <person name="Mason A.S."/>
            <person name="Pires J.C."/>
            <person name="Barker G."/>
            <person name="Moore J."/>
            <person name="Walley P.G."/>
            <person name="Manoli S."/>
            <person name="Batley J."/>
            <person name="Edwards D."/>
            <person name="Nelson M.N."/>
            <person name="Wang X."/>
            <person name="Paterson A.H."/>
            <person name="King G."/>
            <person name="Bancroft I."/>
            <person name="Chalhoub B."/>
            <person name="Sharpe A.G."/>
        </authorList>
    </citation>
    <scope>NUCLEOTIDE SEQUENCE</scope>
    <source>
        <strain evidence="1 2">cv. TO1000</strain>
    </source>
</reference>
<sequence>MSSRSPKGILTLLCWQGCIYWSMVDYIETSSDHQNQCLGSSTGRSVIVFYHSESKTLGHHLQ</sequence>
<organism evidence="1 2">
    <name type="scientific">Brassica oleracea var. oleracea</name>
    <dbReference type="NCBI Taxonomy" id="109376"/>
    <lineage>
        <taxon>Eukaryota</taxon>
        <taxon>Viridiplantae</taxon>
        <taxon>Streptophyta</taxon>
        <taxon>Embryophyta</taxon>
        <taxon>Tracheophyta</taxon>
        <taxon>Spermatophyta</taxon>
        <taxon>Magnoliopsida</taxon>
        <taxon>eudicotyledons</taxon>
        <taxon>Gunneridae</taxon>
        <taxon>Pentapetalae</taxon>
        <taxon>rosids</taxon>
        <taxon>malvids</taxon>
        <taxon>Brassicales</taxon>
        <taxon>Brassicaceae</taxon>
        <taxon>Brassiceae</taxon>
        <taxon>Brassica</taxon>
    </lineage>
</organism>
<evidence type="ECO:0000313" key="1">
    <source>
        <dbReference type="EnsemblPlants" id="Bo3g017960.1"/>
    </source>
</evidence>
<dbReference type="Gramene" id="Bo3g017960.1">
    <property type="protein sequence ID" value="Bo3g017960.1"/>
    <property type="gene ID" value="Bo3g017960"/>
</dbReference>